<dbReference type="SUPFAM" id="SSF52540">
    <property type="entry name" value="P-loop containing nucleoside triphosphate hydrolases"/>
    <property type="match status" value="1"/>
</dbReference>
<name>A0AAJ1F958_9GAMM</name>
<evidence type="ECO:0000313" key="2">
    <source>
        <dbReference type="EMBL" id="MCH4292895.1"/>
    </source>
</evidence>
<dbReference type="Gene3D" id="3.40.50.300">
    <property type="entry name" value="P-loop containing nucleotide triphosphate hydrolases"/>
    <property type="match status" value="1"/>
</dbReference>
<feature type="domain" description="NERD" evidence="1">
    <location>
        <begin position="18"/>
        <end position="122"/>
    </location>
</feature>
<sequence length="811" mass="92944">MARMFPDFGPKFNDSKYAEPLFYRTLKNELDDKFTVIHSIPWLSSFVSGLQNKRSPIGEIDFLILHPVLGALAVEVKGGKISHDRNGYYYTNTGDRLDPVSQLDRSMFALQRILENNGVKIKIGRGFYFPDLKMSPFELPPELVDYSSLAPKTLTIDINDSVGEKVQKIMRYHLDAFRSSPISPDLIDKILEIILPKSDYGACWSSRIKNDSKTWLKLTEQQKECVEMGLHNNRLLLNGWPGSGKTIILIQIARILSKNVHEYNRLLILTFNKLLAKKLEVLLKDFQNCDVYHFHKFCKLHTMGNTSDKDWLDTGAYQDLETAIALGKLDHYDSLLVDESQVIKERGWNSLVNAFNNKRIIAMCDVSQAFEYEEPVSLEFLENALGTDAITLATSLRVPKKVCNRMKLFNRPKYIVENPRELEDDSLNEIIVTKQEEGLKQIIASLTAEGIDHKDICVLTPPMLRVPSELVPQAISVENISRFRGLEKPIVIILPTNSMSDIEYFCSYSRATSKCIVILEAYSLKHNGYGTLGYDIAKNESERIENLLKIDLTSNLLRNIKPDLDLKEVNSSLNLYWSRKWRAYLLLGLDEALKNILTICFKLCEGGHVFSYGAESRGSLTYISDLKVDLLEYNNFDCSYLKHCSSCNTLVPERLWMDLCKTSCFSCHHKENERDFLFERDIDEFTHAFGYSPNNNLDGLPLVLSLFNQLKLIDRSALSRLIKKSSRLISCLISIHVLIRLEEFISENILLIETNPLQKQIKEENEIFRKIELMKWNGYFQDCLLKLEGENILAKSKKGFRGVTPALFQKT</sequence>
<dbReference type="Proteomes" id="UP001297581">
    <property type="component" value="Unassembled WGS sequence"/>
</dbReference>
<comment type="caution">
    <text evidence="2">The sequence shown here is derived from an EMBL/GenBank/DDBJ whole genome shotgun (WGS) entry which is preliminary data.</text>
</comment>
<dbReference type="Pfam" id="PF08378">
    <property type="entry name" value="NERD"/>
    <property type="match status" value="1"/>
</dbReference>
<organism evidence="2 3">
    <name type="scientific">Shewanella zhuhaiensis</name>
    <dbReference type="NCBI Taxonomy" id="2919576"/>
    <lineage>
        <taxon>Bacteria</taxon>
        <taxon>Pseudomonadati</taxon>
        <taxon>Pseudomonadota</taxon>
        <taxon>Gammaproteobacteria</taxon>
        <taxon>Alteromonadales</taxon>
        <taxon>Shewanellaceae</taxon>
        <taxon>Shewanella</taxon>
    </lineage>
</organism>
<dbReference type="RefSeq" id="WP_240589534.1">
    <property type="nucleotide sequence ID" value="NZ_JAKUDL010000001.1"/>
</dbReference>
<keyword evidence="3" id="KW-1185">Reference proteome</keyword>
<evidence type="ECO:0000259" key="1">
    <source>
        <dbReference type="Pfam" id="PF08378"/>
    </source>
</evidence>
<reference evidence="2 3" key="1">
    <citation type="submission" date="2022-02" db="EMBL/GenBank/DDBJ databases">
        <title>The genome sequence of Shewanella sp. 3B26.</title>
        <authorList>
            <person name="Du J."/>
        </authorList>
    </citation>
    <scope>NUCLEOTIDE SEQUENCE [LARGE SCALE GENOMIC DNA]</scope>
    <source>
        <strain evidence="2 3">3B26</strain>
    </source>
</reference>
<accession>A0AAJ1F958</accession>
<dbReference type="AlphaFoldDB" id="A0AAJ1F958"/>
<dbReference type="EMBL" id="JAKUDL010000001">
    <property type="protein sequence ID" value="MCH4292895.1"/>
    <property type="molecule type" value="Genomic_DNA"/>
</dbReference>
<dbReference type="Pfam" id="PF13245">
    <property type="entry name" value="AAA_19"/>
    <property type="match status" value="1"/>
</dbReference>
<evidence type="ECO:0000313" key="3">
    <source>
        <dbReference type="Proteomes" id="UP001297581"/>
    </source>
</evidence>
<dbReference type="InterPro" id="IPR011528">
    <property type="entry name" value="NERD"/>
</dbReference>
<gene>
    <name evidence="2" type="ORF">MJ923_01085</name>
</gene>
<dbReference type="InterPro" id="IPR027417">
    <property type="entry name" value="P-loop_NTPase"/>
</dbReference>
<proteinExistence type="predicted"/>
<protein>
    <submittedName>
        <fullName evidence="2">AAA family ATPase</fullName>
    </submittedName>
</protein>